<reference evidence="7 8" key="1">
    <citation type="submission" date="2020-08" db="EMBL/GenBank/DDBJ databases">
        <title>Genomic Encyclopedia of Type Strains, Phase IV (KMG-IV): sequencing the most valuable type-strain genomes for metagenomic binning, comparative biology and taxonomic classification.</title>
        <authorList>
            <person name="Goeker M."/>
        </authorList>
    </citation>
    <scope>NUCLEOTIDE SEQUENCE [LARGE SCALE GENOMIC DNA]</scope>
    <source>
        <strain evidence="7 8">DSM 100021</strain>
    </source>
</reference>
<feature type="domain" description="N-acetyltransferase" evidence="6">
    <location>
        <begin position="1"/>
        <end position="84"/>
    </location>
</feature>
<accession>A0A7W6MTL8</accession>
<dbReference type="InterPro" id="IPR000182">
    <property type="entry name" value="GNAT_dom"/>
</dbReference>
<dbReference type="CDD" id="cd04301">
    <property type="entry name" value="NAT_SF"/>
    <property type="match status" value="1"/>
</dbReference>
<dbReference type="GO" id="GO:0016747">
    <property type="term" value="F:acyltransferase activity, transferring groups other than amino-acyl groups"/>
    <property type="evidence" value="ECO:0007669"/>
    <property type="project" value="InterPro"/>
</dbReference>
<evidence type="ECO:0000256" key="2">
    <source>
        <dbReference type="ARBA" id="ARBA00022649"/>
    </source>
</evidence>
<name>A0A7W6MTL8_9HYPH</name>
<proteinExistence type="predicted"/>
<evidence type="ECO:0000259" key="6">
    <source>
        <dbReference type="PROSITE" id="PS51186"/>
    </source>
</evidence>
<dbReference type="PROSITE" id="PS51186">
    <property type="entry name" value="GNAT"/>
    <property type="match status" value="1"/>
</dbReference>
<evidence type="ECO:0000313" key="8">
    <source>
        <dbReference type="Proteomes" id="UP000544107"/>
    </source>
</evidence>
<organism evidence="7 8">
    <name type="scientific">Allorhizobium taibaishanense</name>
    <dbReference type="NCBI Taxonomy" id="887144"/>
    <lineage>
        <taxon>Bacteria</taxon>
        <taxon>Pseudomonadati</taxon>
        <taxon>Pseudomonadota</taxon>
        <taxon>Alphaproteobacteria</taxon>
        <taxon>Hyphomicrobiales</taxon>
        <taxon>Rhizobiaceae</taxon>
        <taxon>Rhizobium/Agrobacterium group</taxon>
        <taxon>Allorhizobium</taxon>
    </lineage>
</organism>
<evidence type="ECO:0000256" key="3">
    <source>
        <dbReference type="ARBA" id="ARBA00022679"/>
    </source>
</evidence>
<dbReference type="InterPro" id="IPR016181">
    <property type="entry name" value="Acyl_CoA_acyltransferase"/>
</dbReference>
<dbReference type="SUPFAM" id="SSF55729">
    <property type="entry name" value="Acyl-CoA N-acyltransferases (Nat)"/>
    <property type="match status" value="1"/>
</dbReference>
<keyword evidence="3 7" id="KW-0808">Transferase</keyword>
<evidence type="ECO:0000256" key="5">
    <source>
        <dbReference type="ARBA" id="ARBA00049880"/>
    </source>
</evidence>
<comment type="caution">
    <text evidence="7">The sequence shown here is derived from an EMBL/GenBank/DDBJ whole genome shotgun (WGS) entry which is preliminary data.</text>
</comment>
<dbReference type="Pfam" id="PF13508">
    <property type="entry name" value="Acetyltransf_7"/>
    <property type="match status" value="1"/>
</dbReference>
<dbReference type="EMBL" id="JACIED010000002">
    <property type="protein sequence ID" value="MBB4007265.1"/>
    <property type="molecule type" value="Genomic_DNA"/>
</dbReference>
<dbReference type="Proteomes" id="UP000544107">
    <property type="component" value="Unassembled WGS sequence"/>
</dbReference>
<dbReference type="Gene3D" id="3.40.630.30">
    <property type="match status" value="1"/>
</dbReference>
<keyword evidence="4" id="KW-0012">Acyltransferase</keyword>
<evidence type="ECO:0000313" key="7">
    <source>
        <dbReference type="EMBL" id="MBB4007265.1"/>
    </source>
</evidence>
<evidence type="ECO:0000256" key="4">
    <source>
        <dbReference type="ARBA" id="ARBA00023315"/>
    </source>
</evidence>
<keyword evidence="2" id="KW-1277">Toxin-antitoxin system</keyword>
<protein>
    <submittedName>
        <fullName evidence="7">GNAT superfamily N-acetyltransferase</fullName>
    </submittedName>
</protein>
<evidence type="ECO:0000256" key="1">
    <source>
        <dbReference type="ARBA" id="ARBA00022491"/>
    </source>
</evidence>
<dbReference type="AlphaFoldDB" id="A0A7W6MTL8"/>
<dbReference type="PANTHER" id="PTHR36449:SF1">
    <property type="entry name" value="ACETYLTRANSFERASE"/>
    <property type="match status" value="1"/>
</dbReference>
<dbReference type="PANTHER" id="PTHR36449">
    <property type="entry name" value="ACETYLTRANSFERASE-RELATED"/>
    <property type="match status" value="1"/>
</dbReference>
<keyword evidence="1" id="KW-0678">Repressor</keyword>
<gene>
    <name evidence="7" type="ORF">GGQ71_001528</name>
</gene>
<comment type="catalytic activity">
    <reaction evidence="5">
        <text>glycyl-tRNA(Gly) + acetyl-CoA = N-acetylglycyl-tRNA(Gly) + CoA + H(+)</text>
        <dbReference type="Rhea" id="RHEA:81867"/>
        <dbReference type="Rhea" id="RHEA-COMP:9683"/>
        <dbReference type="Rhea" id="RHEA-COMP:19766"/>
        <dbReference type="ChEBI" id="CHEBI:15378"/>
        <dbReference type="ChEBI" id="CHEBI:57287"/>
        <dbReference type="ChEBI" id="CHEBI:57288"/>
        <dbReference type="ChEBI" id="CHEBI:78522"/>
        <dbReference type="ChEBI" id="CHEBI:232036"/>
    </reaction>
</comment>
<sequence>MQDPIPVAVLGRLAIDRRYQGRGIGRALVRDAGLRLLNAADILGIRGVLVHAISDEARAFYEAVGFLPSPSDPMMLTVGLHDLSRAVSS</sequence>